<proteinExistence type="predicted"/>
<feature type="compositionally biased region" description="Basic and acidic residues" evidence="1">
    <location>
        <begin position="68"/>
        <end position="80"/>
    </location>
</feature>
<reference evidence="2 3" key="1">
    <citation type="journal article" date="2014" name="BMC Genomics">
        <title>Comparative genomics of the major fungal agents of human and animal Sporotrichosis: Sporothrix schenckii and Sporothrix brasiliensis.</title>
        <authorList>
            <person name="Teixeira M.M."/>
            <person name="de Almeida L.G."/>
            <person name="Kubitschek-Barreira P."/>
            <person name="Alves F.L."/>
            <person name="Kioshima E.S."/>
            <person name="Abadio A.K."/>
            <person name="Fernandes L."/>
            <person name="Derengowski L.S."/>
            <person name="Ferreira K.S."/>
            <person name="Souza R.C."/>
            <person name="Ruiz J.C."/>
            <person name="de Andrade N.C."/>
            <person name="Paes H.C."/>
            <person name="Nicola A.M."/>
            <person name="Albuquerque P."/>
            <person name="Gerber A.L."/>
            <person name="Martins V.P."/>
            <person name="Peconick L.D."/>
            <person name="Neto A.V."/>
            <person name="Chaucanez C.B."/>
            <person name="Silva P.A."/>
            <person name="Cunha O.L."/>
            <person name="de Oliveira F.F."/>
            <person name="dos Santos T.C."/>
            <person name="Barros A.L."/>
            <person name="Soares M.A."/>
            <person name="de Oliveira L.M."/>
            <person name="Marini M.M."/>
            <person name="Villalobos-Duno H."/>
            <person name="Cunha M.M."/>
            <person name="de Hoog S."/>
            <person name="da Silveira J.F."/>
            <person name="Henrissat B."/>
            <person name="Nino-Vega G.A."/>
            <person name="Cisalpino P.S."/>
            <person name="Mora-Montes H.M."/>
            <person name="Almeida S.R."/>
            <person name="Stajich J.E."/>
            <person name="Lopes-Bezerra L.M."/>
            <person name="Vasconcelos A.T."/>
            <person name="Felipe M.S."/>
        </authorList>
    </citation>
    <scope>NUCLEOTIDE SEQUENCE [LARGE SCALE GENOMIC DNA]</scope>
    <source>
        <strain evidence="2 3">1099-18</strain>
    </source>
</reference>
<protein>
    <submittedName>
        <fullName evidence="2">Uncharacterized protein</fullName>
    </submittedName>
</protein>
<evidence type="ECO:0000256" key="1">
    <source>
        <dbReference type="SAM" id="MobiDB-lite"/>
    </source>
</evidence>
<accession>A0A0F2MGQ6</accession>
<dbReference type="EMBL" id="AXCR01000004">
    <property type="protein sequence ID" value="KJR88817.1"/>
    <property type="molecule type" value="Genomic_DNA"/>
</dbReference>
<name>A0A0F2MGQ6_SPOSC</name>
<dbReference type="KEGG" id="ssck:SPSK_08087"/>
<dbReference type="RefSeq" id="XP_016591493.1">
    <property type="nucleotide sequence ID" value="XM_016734732.1"/>
</dbReference>
<dbReference type="VEuPathDB" id="FungiDB:SPSK_08087"/>
<dbReference type="Proteomes" id="UP000033710">
    <property type="component" value="Unassembled WGS sequence"/>
</dbReference>
<evidence type="ECO:0000313" key="3">
    <source>
        <dbReference type="Proteomes" id="UP000033710"/>
    </source>
</evidence>
<organism evidence="2 3">
    <name type="scientific">Sporothrix schenckii 1099-18</name>
    <dbReference type="NCBI Taxonomy" id="1397361"/>
    <lineage>
        <taxon>Eukaryota</taxon>
        <taxon>Fungi</taxon>
        <taxon>Dikarya</taxon>
        <taxon>Ascomycota</taxon>
        <taxon>Pezizomycotina</taxon>
        <taxon>Sordariomycetes</taxon>
        <taxon>Sordariomycetidae</taxon>
        <taxon>Ophiostomatales</taxon>
        <taxon>Ophiostomataceae</taxon>
        <taxon>Sporothrix</taxon>
    </lineage>
</organism>
<gene>
    <name evidence="2" type="ORF">SPSK_08087</name>
</gene>
<feature type="region of interest" description="Disordered" evidence="1">
    <location>
        <begin position="31"/>
        <end position="116"/>
    </location>
</feature>
<comment type="caution">
    <text evidence="2">The sequence shown here is derived from an EMBL/GenBank/DDBJ whole genome shotgun (WGS) entry which is preliminary data.</text>
</comment>
<reference evidence="2 3" key="2">
    <citation type="journal article" date="2015" name="Eukaryot. Cell">
        <title>Asexual propagation of a virulent clone complex in a human and feline outbreak of sporotrichosis.</title>
        <authorList>
            <person name="Teixeira Mde M."/>
            <person name="Rodrigues A.M."/>
            <person name="Tsui C.K."/>
            <person name="de Almeida L.G."/>
            <person name="Van Diepeningen A.D."/>
            <person name="van den Ende B.G."/>
            <person name="Fernandes G.F."/>
            <person name="Kano R."/>
            <person name="Hamelin R.C."/>
            <person name="Lopes-Bezerra L.M."/>
            <person name="Vasconcelos A.T."/>
            <person name="de Hoog S."/>
            <person name="de Camargo Z.P."/>
            <person name="Felipe M.S."/>
        </authorList>
    </citation>
    <scope>NUCLEOTIDE SEQUENCE [LARGE SCALE GENOMIC DNA]</scope>
    <source>
        <strain evidence="2 3">1099-18</strain>
    </source>
</reference>
<dbReference type="GeneID" id="27670009"/>
<feature type="compositionally biased region" description="Polar residues" evidence="1">
    <location>
        <begin position="51"/>
        <end position="67"/>
    </location>
</feature>
<evidence type="ECO:0000313" key="2">
    <source>
        <dbReference type="EMBL" id="KJR88817.1"/>
    </source>
</evidence>
<sequence length="116" mass="12310">MAIRVHTRRERCRGKGNKADDALAARALEDNARGSLSRGTGTNRNKADGCSTVTGGSNKKLENSSNADGRKVERENEKEGSLALGVSTRMQGGERGSGRAGCLAARVGAARRERMH</sequence>
<dbReference type="AlphaFoldDB" id="A0A0F2MGQ6"/>